<dbReference type="AlphaFoldDB" id="A0A1G7WD49"/>
<feature type="transmembrane region" description="Helical" evidence="1">
    <location>
        <begin position="31"/>
        <end position="51"/>
    </location>
</feature>
<gene>
    <name evidence="2" type="ORF">SAMN05443529_105109</name>
</gene>
<evidence type="ECO:0000313" key="2">
    <source>
        <dbReference type="EMBL" id="SDG69886.1"/>
    </source>
</evidence>
<keyword evidence="1" id="KW-0472">Membrane</keyword>
<feature type="transmembrane region" description="Helical" evidence="1">
    <location>
        <begin position="6"/>
        <end position="24"/>
    </location>
</feature>
<feature type="transmembrane region" description="Helical" evidence="1">
    <location>
        <begin position="119"/>
        <end position="141"/>
    </location>
</feature>
<dbReference type="RefSeq" id="WP_092331287.1">
    <property type="nucleotide sequence ID" value="NZ_FNCP01000005.1"/>
</dbReference>
<reference evidence="3" key="1">
    <citation type="submission" date="2016-10" db="EMBL/GenBank/DDBJ databases">
        <authorList>
            <person name="Varghese N."/>
            <person name="Submissions S."/>
        </authorList>
    </citation>
    <scope>NUCLEOTIDE SEQUENCE [LARGE SCALE GENOMIC DNA]</scope>
    <source>
        <strain evidence="3">DSM 8344</strain>
    </source>
</reference>
<feature type="transmembrane region" description="Helical" evidence="1">
    <location>
        <begin position="93"/>
        <end position="113"/>
    </location>
</feature>
<feature type="transmembrane region" description="Helical" evidence="1">
    <location>
        <begin position="63"/>
        <end position="86"/>
    </location>
</feature>
<protein>
    <submittedName>
        <fullName evidence="2">Uncharacterized protein</fullName>
    </submittedName>
</protein>
<proteinExistence type="predicted"/>
<sequence>MDLYWLTQAVAYWSLVLFFIPPYYIKKLMLFSFLGGFVYTWIVQIIAVNILKRWIFEADIFMIYNIPVFFSISWFAVTTIFGYLLWRFSSYQIWIVIFFTLWATLMNLTAVSLERISLPGWSIPETFMFAIFSHVLLLYVFKYMHHVNALGANEEMFKDSFMGFRKR</sequence>
<evidence type="ECO:0000256" key="1">
    <source>
        <dbReference type="SAM" id="Phobius"/>
    </source>
</evidence>
<name>A0A1G7WD49_9FIRM</name>
<keyword evidence="1" id="KW-1133">Transmembrane helix</keyword>
<accession>A0A1G7WD49</accession>
<organism evidence="2 3">
    <name type="scientific">Desulfosporosinus hippei DSM 8344</name>
    <dbReference type="NCBI Taxonomy" id="1121419"/>
    <lineage>
        <taxon>Bacteria</taxon>
        <taxon>Bacillati</taxon>
        <taxon>Bacillota</taxon>
        <taxon>Clostridia</taxon>
        <taxon>Eubacteriales</taxon>
        <taxon>Desulfitobacteriaceae</taxon>
        <taxon>Desulfosporosinus</taxon>
    </lineage>
</organism>
<evidence type="ECO:0000313" key="3">
    <source>
        <dbReference type="Proteomes" id="UP000198656"/>
    </source>
</evidence>
<keyword evidence="1" id="KW-0812">Transmembrane</keyword>
<dbReference type="OrthoDB" id="1796430at2"/>
<dbReference type="Proteomes" id="UP000198656">
    <property type="component" value="Unassembled WGS sequence"/>
</dbReference>
<keyword evidence="3" id="KW-1185">Reference proteome</keyword>
<dbReference type="EMBL" id="FNCP01000005">
    <property type="protein sequence ID" value="SDG69886.1"/>
    <property type="molecule type" value="Genomic_DNA"/>
</dbReference>